<accession>A0A268F2N4</accession>
<evidence type="ECO:0000313" key="1">
    <source>
        <dbReference type="EMBL" id="PAD79594.1"/>
    </source>
</evidence>
<dbReference type="InterPro" id="IPR007536">
    <property type="entry name" value="16SrRNA_methylTrfase_J"/>
</dbReference>
<organism evidence="1 2">
    <name type="scientific">Paenibacillus campinasensis</name>
    <dbReference type="NCBI Taxonomy" id="66347"/>
    <lineage>
        <taxon>Bacteria</taxon>
        <taxon>Bacillati</taxon>
        <taxon>Bacillota</taxon>
        <taxon>Bacilli</taxon>
        <taxon>Bacillales</taxon>
        <taxon>Paenibacillaceae</taxon>
        <taxon>Paenibacillus</taxon>
    </lineage>
</organism>
<name>A0A268F2N4_9BACL</name>
<dbReference type="OrthoDB" id="1653798at2"/>
<proteinExistence type="predicted"/>
<dbReference type="Proteomes" id="UP000215596">
    <property type="component" value="Unassembled WGS sequence"/>
</dbReference>
<dbReference type="PANTHER" id="PTHR36112:SF1">
    <property type="entry name" value="RIBOSOMAL RNA SMALL SUBUNIT METHYLTRANSFERASE J"/>
    <property type="match status" value="1"/>
</dbReference>
<dbReference type="GO" id="GO:0008990">
    <property type="term" value="F:rRNA (guanine-N2-)-methyltransferase activity"/>
    <property type="evidence" value="ECO:0007669"/>
    <property type="project" value="InterPro"/>
</dbReference>
<dbReference type="InterPro" id="IPR029063">
    <property type="entry name" value="SAM-dependent_MTases_sf"/>
</dbReference>
<dbReference type="Pfam" id="PF04445">
    <property type="entry name" value="SAM_MT"/>
    <property type="match status" value="1"/>
</dbReference>
<dbReference type="RefSeq" id="WP_095263640.1">
    <property type="nucleotide sequence ID" value="NZ_NPBY01000011.1"/>
</dbReference>
<reference evidence="1 2" key="1">
    <citation type="submission" date="2017-07" db="EMBL/GenBank/DDBJ databases">
        <title>Isolation and whole genome analysis of endospore-forming bacteria from heroin.</title>
        <authorList>
            <person name="Kalinowski J."/>
            <person name="Ahrens B."/>
            <person name="Al-Dilaimi A."/>
            <person name="Winkler A."/>
            <person name="Wibberg D."/>
            <person name="Schleenbecker U."/>
            <person name="Ruckert C."/>
            <person name="Wolfel R."/>
            <person name="Grass G."/>
        </authorList>
    </citation>
    <scope>NUCLEOTIDE SEQUENCE [LARGE SCALE GENOMIC DNA]</scope>
    <source>
        <strain evidence="1 2">7537-G1</strain>
    </source>
</reference>
<dbReference type="SUPFAM" id="SSF53335">
    <property type="entry name" value="S-adenosyl-L-methionine-dependent methyltransferases"/>
    <property type="match status" value="1"/>
</dbReference>
<dbReference type="Gene3D" id="3.40.50.150">
    <property type="entry name" value="Vaccinia Virus protein VP39"/>
    <property type="match status" value="1"/>
</dbReference>
<dbReference type="PANTHER" id="PTHR36112">
    <property type="entry name" value="RIBOSOMAL RNA SMALL SUBUNIT METHYLTRANSFERASE J"/>
    <property type="match status" value="1"/>
</dbReference>
<keyword evidence="1" id="KW-0489">Methyltransferase</keyword>
<dbReference type="AlphaFoldDB" id="A0A268F2N4"/>
<gene>
    <name evidence="1" type="ORF">CHH67_03710</name>
</gene>
<dbReference type="EMBL" id="NPBY01000011">
    <property type="protein sequence ID" value="PAD79594.1"/>
    <property type="molecule type" value="Genomic_DNA"/>
</dbReference>
<protein>
    <submittedName>
        <fullName evidence="1">SAM-dependent methyltransferase</fullName>
    </submittedName>
</protein>
<keyword evidence="1" id="KW-0808">Transferase</keyword>
<comment type="caution">
    <text evidence="1">The sequence shown here is derived from an EMBL/GenBank/DDBJ whole genome shotgun (WGS) entry which is preliminary data.</text>
</comment>
<evidence type="ECO:0000313" key="2">
    <source>
        <dbReference type="Proteomes" id="UP000215596"/>
    </source>
</evidence>
<sequence length="259" mass="28413">MIITTGEAEAPDIVERARQLARETGCRYVRRCGMSVRKLAAKAGDDTVLVVLSGNVRLSGPDGAVMEFHPSMGFIRLKRVLKGIPDPMLEAAGMEEGDSVIDCTAGLGSDSLVFSVKSGPRGRVVALESSLPLYALLKEGLRCYESQLEASDDAMRRIEVRHGHHLDYLRALPDRSVDIVYFDPMFREPLTDSAAIHPLRLYANGEPLDADSVREAVRVARKSVVMKESRFSGEFERLGFAVPERGTSKITYGVISIDS</sequence>